<dbReference type="RefSeq" id="WP_311020807.1">
    <property type="nucleotide sequence ID" value="NZ_JAUHGG010000012.1"/>
</dbReference>
<evidence type="ECO:0000313" key="2">
    <source>
        <dbReference type="Proteomes" id="UP001253193"/>
    </source>
</evidence>
<sequence>MADKKIELGTQLLKGFKNEITQNTQLTAKLIDKNGDKREIKIPRNTHEDVLCLYALITATHHTDQEVEEALEILVDEGALKNCGSFETYQKGCTNKPTQTLTGFCEKYDLPIGNLTLMSSKFRFQCERSSVGSSLRSSKGRPNASFIALMTWYVSLMFGADTLKEYISQSRAYLDEKGRYDIEDGKIFFDHYAPKSKA</sequence>
<dbReference type="AlphaFoldDB" id="A0AAW8Q7T2"/>
<proteinExistence type="predicted"/>
<organism evidence="1 2">
    <name type="scientific">Vibrio parahaemolyticus</name>
    <dbReference type="NCBI Taxonomy" id="670"/>
    <lineage>
        <taxon>Bacteria</taxon>
        <taxon>Pseudomonadati</taxon>
        <taxon>Pseudomonadota</taxon>
        <taxon>Gammaproteobacteria</taxon>
        <taxon>Vibrionales</taxon>
        <taxon>Vibrionaceae</taxon>
        <taxon>Vibrio</taxon>
    </lineage>
</organism>
<reference evidence="1" key="1">
    <citation type="submission" date="2023-06" db="EMBL/GenBank/DDBJ databases">
        <title>Genomic Diversity of Vibrio spp. and Metagenomic Analysis of Pathogens in Florida Gulf Coastal Waters Following Hurricane Ian.</title>
        <authorList>
            <person name="Brumfield K.D."/>
        </authorList>
    </citation>
    <scope>NUCLEOTIDE SEQUENCE</scope>
    <source>
        <strain evidence="1">WBS2B-138</strain>
    </source>
</reference>
<accession>A0AAW8Q7T2</accession>
<name>A0AAW8Q7T2_VIBPH</name>
<comment type="caution">
    <text evidence="1">The sequence shown here is derived from an EMBL/GenBank/DDBJ whole genome shotgun (WGS) entry which is preliminary data.</text>
</comment>
<protein>
    <submittedName>
        <fullName evidence="1">Uncharacterized protein</fullName>
    </submittedName>
</protein>
<dbReference type="EMBL" id="JAUHGG010000012">
    <property type="protein sequence ID" value="MDS1823776.1"/>
    <property type="molecule type" value="Genomic_DNA"/>
</dbReference>
<gene>
    <name evidence="1" type="ORF">QX249_24330</name>
</gene>
<evidence type="ECO:0000313" key="1">
    <source>
        <dbReference type="EMBL" id="MDS1823776.1"/>
    </source>
</evidence>
<dbReference type="Proteomes" id="UP001253193">
    <property type="component" value="Unassembled WGS sequence"/>
</dbReference>